<dbReference type="GO" id="GO:0020037">
    <property type="term" value="F:heme binding"/>
    <property type="evidence" value="ECO:0007669"/>
    <property type="project" value="InterPro"/>
</dbReference>
<proteinExistence type="predicted"/>
<dbReference type="PANTHER" id="PTHR47582">
    <property type="entry name" value="P450, PUTATIVE (EUROFUNG)-RELATED"/>
    <property type="match status" value="1"/>
</dbReference>
<sequence>MERLLSAAATVVLMTVIVVSINKFIPAFSNLHKKPASKNTQVPVWKYLWERLTDPLGYLEGICYQHPGPIVPFQSVPFIGRKLLLVNNAEVASLIYRKSRVLSLYPLVGNLIRPLSISLREYEGLNPNKDPTYPVIKQLEHVTHTAMAPALIHDMHTRGFKDDDSLVAALEDYKNDEPVLYLRFLRRLTAPKGYKALKKFQAAFTSYYDAGHVSQSSPVIQERYASYRKHWENPSIAAVEVMILQAAVMNFTSSVFWMLNFIFSDSELLKDVRGELEGICTVITTEPIIEASHSDEPQAKPKVATIDTNTLLASCPLIVSLWMETLRVTSCAVSSRRAVEDTVLEGGHAIHKGSTVNVIVAPMLRDPAIWGPDADDFVPDRFVSRNGETGRLELQPLKGVRRKAFLPFGGGASWCPGRHFVTHQVMFSVAAMVLGCEITGRDGSPVQRLELGRIKFFEGVRHPAGDLEVTIRRRKGFENMRFEAVVDPSAPMATLPF</sequence>
<name>A0AA38RE06_9PEZI</name>
<dbReference type="EMBL" id="JANBVO010000032">
    <property type="protein sequence ID" value="KAJ9137867.1"/>
    <property type="molecule type" value="Genomic_DNA"/>
</dbReference>
<dbReference type="SUPFAM" id="SSF48264">
    <property type="entry name" value="Cytochrome P450"/>
    <property type="match status" value="1"/>
</dbReference>
<dbReference type="GO" id="GO:0005506">
    <property type="term" value="F:iron ion binding"/>
    <property type="evidence" value="ECO:0007669"/>
    <property type="project" value="InterPro"/>
</dbReference>
<dbReference type="AlphaFoldDB" id="A0AA38RE06"/>
<dbReference type="Proteomes" id="UP001174694">
    <property type="component" value="Unassembled WGS sequence"/>
</dbReference>
<keyword evidence="2" id="KW-1185">Reference proteome</keyword>
<reference evidence="1" key="1">
    <citation type="submission" date="2022-07" db="EMBL/GenBank/DDBJ databases">
        <title>Fungi with potential for degradation of polypropylene.</title>
        <authorList>
            <person name="Gostincar C."/>
        </authorList>
    </citation>
    <scope>NUCLEOTIDE SEQUENCE</scope>
    <source>
        <strain evidence="1">EXF-13308</strain>
    </source>
</reference>
<dbReference type="GO" id="GO:0016705">
    <property type="term" value="F:oxidoreductase activity, acting on paired donors, with incorporation or reduction of molecular oxygen"/>
    <property type="evidence" value="ECO:0007669"/>
    <property type="project" value="InterPro"/>
</dbReference>
<evidence type="ECO:0000313" key="1">
    <source>
        <dbReference type="EMBL" id="KAJ9137867.1"/>
    </source>
</evidence>
<accession>A0AA38RE06</accession>
<dbReference type="InterPro" id="IPR001128">
    <property type="entry name" value="Cyt_P450"/>
</dbReference>
<dbReference type="PANTHER" id="PTHR47582:SF1">
    <property type="entry name" value="P450, PUTATIVE (EUROFUNG)-RELATED"/>
    <property type="match status" value="1"/>
</dbReference>
<gene>
    <name evidence="1" type="ORF">NKR23_g8821</name>
</gene>
<dbReference type="GO" id="GO:0004497">
    <property type="term" value="F:monooxygenase activity"/>
    <property type="evidence" value="ECO:0007669"/>
    <property type="project" value="InterPro"/>
</dbReference>
<evidence type="ECO:0000313" key="2">
    <source>
        <dbReference type="Proteomes" id="UP001174694"/>
    </source>
</evidence>
<dbReference type="Pfam" id="PF00067">
    <property type="entry name" value="p450"/>
    <property type="match status" value="1"/>
</dbReference>
<evidence type="ECO:0008006" key="3">
    <source>
        <dbReference type="Google" id="ProtNLM"/>
    </source>
</evidence>
<dbReference type="InterPro" id="IPR036396">
    <property type="entry name" value="Cyt_P450_sf"/>
</dbReference>
<dbReference type="Gene3D" id="1.10.630.10">
    <property type="entry name" value="Cytochrome P450"/>
    <property type="match status" value="1"/>
</dbReference>
<organism evidence="1 2">
    <name type="scientific">Pleurostoma richardsiae</name>
    <dbReference type="NCBI Taxonomy" id="41990"/>
    <lineage>
        <taxon>Eukaryota</taxon>
        <taxon>Fungi</taxon>
        <taxon>Dikarya</taxon>
        <taxon>Ascomycota</taxon>
        <taxon>Pezizomycotina</taxon>
        <taxon>Sordariomycetes</taxon>
        <taxon>Sordariomycetidae</taxon>
        <taxon>Calosphaeriales</taxon>
        <taxon>Pleurostomataceae</taxon>
        <taxon>Pleurostoma</taxon>
    </lineage>
</organism>
<comment type="caution">
    <text evidence="1">The sequence shown here is derived from an EMBL/GenBank/DDBJ whole genome shotgun (WGS) entry which is preliminary data.</text>
</comment>
<protein>
    <recommendedName>
        <fullName evidence="3">Cytochrome P450</fullName>
    </recommendedName>
</protein>
<dbReference type="InterPro" id="IPR053007">
    <property type="entry name" value="CYP450_monoxygenase_sec-met"/>
</dbReference>